<dbReference type="AlphaFoldDB" id="G3ARJ9"/>
<dbReference type="PANTHER" id="PTHR44591:SF3">
    <property type="entry name" value="RESPONSE REGULATORY DOMAIN-CONTAINING PROTEIN"/>
    <property type="match status" value="1"/>
</dbReference>
<dbReference type="GO" id="GO:0000160">
    <property type="term" value="P:phosphorelay signal transduction system"/>
    <property type="evidence" value="ECO:0007669"/>
    <property type="project" value="InterPro"/>
</dbReference>
<dbReference type="STRING" id="619300.G3ARJ9"/>
<proteinExistence type="predicted"/>
<dbReference type="RefSeq" id="XP_007376098.1">
    <property type="nucleotide sequence ID" value="XM_007376036.1"/>
</dbReference>
<dbReference type="eggNOG" id="KOG0519">
    <property type="taxonomic scope" value="Eukaryota"/>
</dbReference>
<dbReference type="GeneID" id="18872013"/>
<evidence type="ECO:0000313" key="6">
    <source>
        <dbReference type="EMBL" id="EGW31320.1"/>
    </source>
</evidence>
<dbReference type="Gene3D" id="3.40.50.2300">
    <property type="match status" value="1"/>
</dbReference>
<dbReference type="OrthoDB" id="303614at2759"/>
<protein>
    <recommendedName>
        <fullName evidence="3">Stress response regulator protein 1</fullName>
    </recommendedName>
</protein>
<dbReference type="GO" id="GO:1900445">
    <property type="term" value="P:positive regulation of filamentous growth of a population of unicellular organisms in response to biotic stimulus"/>
    <property type="evidence" value="ECO:0007669"/>
    <property type="project" value="UniProtKB-ARBA"/>
</dbReference>
<dbReference type="CDD" id="cd17546">
    <property type="entry name" value="REC_hyHK_CKI1_RcsC-like"/>
    <property type="match status" value="1"/>
</dbReference>
<keyword evidence="7" id="KW-1185">Reference proteome</keyword>
<sequence length="240" mass="27974">MFGAEYFNPFQKILISSDTPISSSTQPINHNNSIPKRASFNIDHKLSIEITSEKSDENYTTPQPYNYDYQYITSHSTYSPITPEDLFPPPVINSYFPSEENVVIPQFSPYRFLVVDDNIVNLQILSRQLLKIFPYAEINQIQDSTKVKQLLDRNTFDVVFLDIEMPEVDGIELAQYMRCNEKFNQWGVIAVTTLTTTRDIQRYKQCGIDYTFKKPMNADLNHIARVVDEIIRQRKYGRFS</sequence>
<evidence type="ECO:0000313" key="7">
    <source>
        <dbReference type="Proteomes" id="UP000000709"/>
    </source>
</evidence>
<name>G3ARJ9_SPAPN</name>
<dbReference type="InterPro" id="IPR001789">
    <property type="entry name" value="Sig_transdc_resp-reg_receiver"/>
</dbReference>
<dbReference type="InterPro" id="IPR011006">
    <property type="entry name" value="CheY-like_superfamily"/>
</dbReference>
<evidence type="ECO:0000256" key="1">
    <source>
        <dbReference type="ARBA" id="ARBA00022553"/>
    </source>
</evidence>
<dbReference type="KEGG" id="spaa:SPAPADRAFT_56192"/>
<dbReference type="GO" id="GO:0036180">
    <property type="term" value="P:filamentous growth of a population of unicellular organisms in response to biotic stimulus"/>
    <property type="evidence" value="ECO:0007669"/>
    <property type="project" value="UniProtKB-ARBA"/>
</dbReference>
<comment type="function">
    <text evidence="2">Required for stress adaptation, morphogenesis and virulence.</text>
</comment>
<dbReference type="GO" id="GO:0006950">
    <property type="term" value="P:response to stress"/>
    <property type="evidence" value="ECO:0007669"/>
    <property type="project" value="UniProtKB-ARBA"/>
</dbReference>
<evidence type="ECO:0000256" key="4">
    <source>
        <dbReference type="PROSITE-ProRule" id="PRU00169"/>
    </source>
</evidence>
<evidence type="ECO:0000259" key="5">
    <source>
        <dbReference type="PROSITE" id="PS50110"/>
    </source>
</evidence>
<dbReference type="SMART" id="SM00448">
    <property type="entry name" value="REC"/>
    <property type="match status" value="1"/>
</dbReference>
<keyword evidence="1 4" id="KW-0597">Phosphoprotein</keyword>
<accession>G3ARJ9</accession>
<feature type="modified residue" description="4-aspartylphosphate" evidence="4">
    <location>
        <position position="162"/>
    </location>
</feature>
<organism evidence="7">
    <name type="scientific">Spathaspora passalidarum (strain NRRL Y-27907 / 11-Y1)</name>
    <dbReference type="NCBI Taxonomy" id="619300"/>
    <lineage>
        <taxon>Eukaryota</taxon>
        <taxon>Fungi</taxon>
        <taxon>Dikarya</taxon>
        <taxon>Ascomycota</taxon>
        <taxon>Saccharomycotina</taxon>
        <taxon>Pichiomycetes</taxon>
        <taxon>Debaryomycetaceae</taxon>
        <taxon>Spathaspora</taxon>
    </lineage>
</organism>
<reference evidence="6 7" key="1">
    <citation type="journal article" date="2011" name="Proc. Natl. Acad. Sci. U.S.A.">
        <title>Comparative genomics of xylose-fermenting fungi for enhanced biofuel production.</title>
        <authorList>
            <person name="Wohlbach D.J."/>
            <person name="Kuo A."/>
            <person name="Sato T.K."/>
            <person name="Potts K.M."/>
            <person name="Salamov A.A."/>
            <person name="LaButti K.M."/>
            <person name="Sun H."/>
            <person name="Clum A."/>
            <person name="Pangilinan J.L."/>
            <person name="Lindquist E.A."/>
            <person name="Lucas S."/>
            <person name="Lapidus A."/>
            <person name="Jin M."/>
            <person name="Gunawan C."/>
            <person name="Balan V."/>
            <person name="Dale B.E."/>
            <person name="Jeffries T.W."/>
            <person name="Zinkel R."/>
            <person name="Barry K.W."/>
            <person name="Grigoriev I.V."/>
            <person name="Gasch A.P."/>
        </authorList>
    </citation>
    <scope>NUCLEOTIDE SEQUENCE [LARGE SCALE GENOMIC DNA]</scope>
    <source>
        <strain evidence="7">NRRL Y-27907 / 11-Y1</strain>
    </source>
</reference>
<dbReference type="Pfam" id="PF00072">
    <property type="entry name" value="Response_reg"/>
    <property type="match status" value="1"/>
</dbReference>
<dbReference type="InterPro" id="IPR050595">
    <property type="entry name" value="Bact_response_regulator"/>
</dbReference>
<dbReference type="EMBL" id="GL996503">
    <property type="protein sequence ID" value="EGW31320.1"/>
    <property type="molecule type" value="Genomic_DNA"/>
</dbReference>
<evidence type="ECO:0000256" key="3">
    <source>
        <dbReference type="ARBA" id="ARBA00040436"/>
    </source>
</evidence>
<dbReference type="Proteomes" id="UP000000709">
    <property type="component" value="Unassembled WGS sequence"/>
</dbReference>
<dbReference type="InParanoid" id="G3ARJ9"/>
<dbReference type="SUPFAM" id="SSF52172">
    <property type="entry name" value="CheY-like"/>
    <property type="match status" value="1"/>
</dbReference>
<feature type="domain" description="Response regulatory" evidence="5">
    <location>
        <begin position="111"/>
        <end position="229"/>
    </location>
</feature>
<dbReference type="PANTHER" id="PTHR44591">
    <property type="entry name" value="STRESS RESPONSE REGULATOR PROTEIN 1"/>
    <property type="match status" value="1"/>
</dbReference>
<dbReference type="HOGENOM" id="CLU_065405_0_0_1"/>
<gene>
    <name evidence="6" type="ORF">SPAPADRAFT_56192</name>
</gene>
<evidence type="ECO:0000256" key="2">
    <source>
        <dbReference type="ARBA" id="ARBA00037668"/>
    </source>
</evidence>
<dbReference type="PROSITE" id="PS50110">
    <property type="entry name" value="RESPONSE_REGULATORY"/>
    <property type="match status" value="1"/>
</dbReference>